<name>A0ABW9IDM3_STRGJ</name>
<comment type="caution">
    <text evidence="3">The sequence shown here is derived from an EMBL/GenBank/DDBJ whole genome shotgun (WGS) entry which is preliminary data.</text>
</comment>
<evidence type="ECO:0000256" key="1">
    <source>
        <dbReference type="SAM" id="MobiDB-lite"/>
    </source>
</evidence>
<evidence type="ECO:0000313" key="3">
    <source>
        <dbReference type="EMBL" id="MFM9646610.1"/>
    </source>
</evidence>
<dbReference type="RefSeq" id="WP_369278406.1">
    <property type="nucleotide sequence ID" value="NZ_JBJVMW010000010.1"/>
</dbReference>
<gene>
    <name evidence="3" type="ORF">ACKI1S_10710</name>
    <name evidence="4" type="ORF">ACKI1S_38375</name>
</gene>
<feature type="compositionally biased region" description="Basic and acidic residues" evidence="1">
    <location>
        <begin position="94"/>
        <end position="103"/>
    </location>
</feature>
<keyword evidence="2" id="KW-0812">Transmembrane</keyword>
<keyword evidence="5" id="KW-1185">Reference proteome</keyword>
<dbReference type="EMBL" id="JBJVNE010000005">
    <property type="protein sequence ID" value="MFM9646610.1"/>
    <property type="molecule type" value="Genomic_DNA"/>
</dbReference>
<keyword evidence="2" id="KW-1133">Transmembrane helix</keyword>
<protein>
    <submittedName>
        <fullName evidence="3">Uncharacterized protein</fullName>
    </submittedName>
</protein>
<dbReference type="EMBL" id="JBJVNE010000024">
    <property type="protein sequence ID" value="MFM9651989.1"/>
    <property type="molecule type" value="Genomic_DNA"/>
</dbReference>
<accession>A0ABW9IDM3</accession>
<evidence type="ECO:0000313" key="4">
    <source>
        <dbReference type="EMBL" id="MFM9651989.1"/>
    </source>
</evidence>
<reference evidence="3 5" key="1">
    <citation type="submission" date="2024-12" db="EMBL/GenBank/DDBJ databases">
        <title>Forecasting of Potato common scab and diversities of Pathogenic streptomyces spp. in china.</title>
        <authorList>
            <person name="Handique U."/>
            <person name="Wu J."/>
        </authorList>
    </citation>
    <scope>NUCLEOTIDE SEQUENCE [LARGE SCALE GENOMIC DNA]</scope>
    <source>
        <strain evidence="3 5">ZRIMU1585</strain>
    </source>
</reference>
<feature type="region of interest" description="Disordered" evidence="1">
    <location>
        <begin position="82"/>
        <end position="114"/>
    </location>
</feature>
<dbReference type="Proteomes" id="UP001631993">
    <property type="component" value="Unassembled WGS sequence"/>
</dbReference>
<sequence length="114" mass="12235">MSQGTGVTAVDAAVVWSVAAATIAGAALLAWRAVRGLRKLFGRLVDMADDWHGVPERPGVPGRQGVMVRLLKIEERVARVDHELQPNSGGSLRDAVDRVDRRTQTLAPDPGTDE</sequence>
<evidence type="ECO:0000313" key="5">
    <source>
        <dbReference type="Proteomes" id="UP001631993"/>
    </source>
</evidence>
<organism evidence="3 5">
    <name type="scientific">Streptomyces galilaeus</name>
    <dbReference type="NCBI Taxonomy" id="33899"/>
    <lineage>
        <taxon>Bacteria</taxon>
        <taxon>Bacillati</taxon>
        <taxon>Actinomycetota</taxon>
        <taxon>Actinomycetes</taxon>
        <taxon>Kitasatosporales</taxon>
        <taxon>Streptomycetaceae</taxon>
        <taxon>Streptomyces</taxon>
    </lineage>
</organism>
<feature type="transmembrane region" description="Helical" evidence="2">
    <location>
        <begin position="12"/>
        <end position="34"/>
    </location>
</feature>
<evidence type="ECO:0000256" key="2">
    <source>
        <dbReference type="SAM" id="Phobius"/>
    </source>
</evidence>
<proteinExistence type="predicted"/>
<keyword evidence="2" id="KW-0472">Membrane</keyword>